<evidence type="ECO:0000259" key="1">
    <source>
        <dbReference type="SMART" id="SM00226"/>
    </source>
</evidence>
<dbReference type="InterPro" id="IPR036196">
    <property type="entry name" value="Ptyr_pPase_sf"/>
</dbReference>
<dbReference type="AlphaFoldDB" id="V2V190"/>
<gene>
    <name evidence="2" type="ORF">F990_02534</name>
</gene>
<evidence type="ECO:0000313" key="2">
    <source>
        <dbReference type="EMBL" id="ESK54661.1"/>
    </source>
</evidence>
<feature type="domain" description="Phosphotyrosine protein phosphatase I" evidence="1">
    <location>
        <begin position="6"/>
        <end position="112"/>
    </location>
</feature>
<dbReference type="Gene3D" id="3.40.50.2300">
    <property type="match status" value="1"/>
</dbReference>
<accession>V2V190</accession>
<name>V2V190_9GAMM</name>
<dbReference type="Proteomes" id="UP000017404">
    <property type="component" value="Unassembled WGS sequence"/>
</dbReference>
<organism evidence="2 3">
    <name type="scientific">Acinetobacter tjernbergiae DSM 14971 = CIP 107465</name>
    <dbReference type="NCBI Taxonomy" id="1120928"/>
    <lineage>
        <taxon>Bacteria</taxon>
        <taxon>Pseudomonadati</taxon>
        <taxon>Pseudomonadota</taxon>
        <taxon>Gammaproteobacteria</taxon>
        <taxon>Moraxellales</taxon>
        <taxon>Moraxellaceae</taxon>
        <taxon>Acinetobacter</taxon>
    </lineage>
</organism>
<proteinExistence type="predicted"/>
<dbReference type="SUPFAM" id="SSF52788">
    <property type="entry name" value="Phosphotyrosine protein phosphatases I"/>
    <property type="match status" value="1"/>
</dbReference>
<dbReference type="SMART" id="SM00226">
    <property type="entry name" value="LMWPc"/>
    <property type="match status" value="1"/>
</dbReference>
<dbReference type="STRING" id="202955.GCA_000759995_02927"/>
<evidence type="ECO:0000313" key="3">
    <source>
        <dbReference type="Proteomes" id="UP000017404"/>
    </source>
</evidence>
<dbReference type="eggNOG" id="COG4551">
    <property type="taxonomic scope" value="Bacteria"/>
</dbReference>
<dbReference type="InterPro" id="IPR023485">
    <property type="entry name" value="Ptyr_pPase"/>
</dbReference>
<sequence length="112" mass="13326">MDFLTLNILFICSRNQWRSPTAERLFAQGYGLHTRSAGTSRHAKHTISLKDIAWAEQIFVMENRHKQQIKEKFSKQLMHKKIFVLDIPDEYQYMDDELIELLQLAMQPYLKV</sequence>
<comment type="caution">
    <text evidence="2">The sequence shown here is derived from an EMBL/GenBank/DDBJ whole genome shotgun (WGS) entry which is preliminary data.</text>
</comment>
<dbReference type="PATRIC" id="fig|1120928.5.peg.2561"/>
<reference evidence="2 3" key="1">
    <citation type="submission" date="2013-10" db="EMBL/GenBank/DDBJ databases">
        <title>The Genome Sequence of Acinetobacter tjernbergiae CIP107465.</title>
        <authorList>
            <consortium name="The Broad Institute Genomics Platform"/>
            <consortium name="The Broad Institute Genome Sequencing Center for Infectious Disease"/>
            <person name="Cerqueira G."/>
            <person name="Feldgarden M."/>
            <person name="Courvalin P."/>
            <person name="Grillot-Courvalin C."/>
            <person name="Clermont D."/>
            <person name="Rocha E."/>
            <person name="Yoon E.-J."/>
            <person name="Nemec A."/>
            <person name="Young S.K."/>
            <person name="Zeng Q."/>
            <person name="Gargeya S."/>
            <person name="Fitzgerald M."/>
            <person name="Abouelleil A."/>
            <person name="Alvarado L."/>
            <person name="Berlin A.M."/>
            <person name="Chapman S.B."/>
            <person name="Gainer-Dewar J."/>
            <person name="Goldberg J."/>
            <person name="Gnerre S."/>
            <person name="Griggs A."/>
            <person name="Gujja S."/>
            <person name="Hansen M."/>
            <person name="Howarth C."/>
            <person name="Imamovic A."/>
            <person name="Ireland A."/>
            <person name="Larimer J."/>
            <person name="McCowan C."/>
            <person name="Murphy C."/>
            <person name="Pearson M."/>
            <person name="Poon T.W."/>
            <person name="Priest M."/>
            <person name="Roberts A."/>
            <person name="Saif S."/>
            <person name="Shea T."/>
            <person name="Sykes S."/>
            <person name="Wortman J."/>
            <person name="Nusbaum C."/>
            <person name="Birren B."/>
        </authorList>
    </citation>
    <scope>NUCLEOTIDE SEQUENCE [LARGE SCALE GENOMIC DNA]</scope>
    <source>
        <strain evidence="2 3">CIP 107465</strain>
    </source>
</reference>
<protein>
    <recommendedName>
        <fullName evidence="1">Phosphotyrosine protein phosphatase I domain-containing protein</fullName>
    </recommendedName>
</protein>
<dbReference type="InterPro" id="IPR016919">
    <property type="entry name" value="UCP029416_PTP"/>
</dbReference>
<dbReference type="PIRSF" id="PIRSF029416">
    <property type="entry name" value="UCP029416_PTP"/>
    <property type="match status" value="1"/>
</dbReference>
<keyword evidence="3" id="KW-1185">Reference proteome</keyword>
<dbReference type="EMBL" id="AYEV01000027">
    <property type="protein sequence ID" value="ESK54661.1"/>
    <property type="molecule type" value="Genomic_DNA"/>
</dbReference>